<feature type="signal peptide" evidence="1">
    <location>
        <begin position="1"/>
        <end position="23"/>
    </location>
</feature>
<name>A0A9D4DBQ3_DREPO</name>
<protein>
    <submittedName>
        <fullName evidence="2">Uncharacterized protein</fullName>
    </submittedName>
</protein>
<organism evidence="2 3">
    <name type="scientific">Dreissena polymorpha</name>
    <name type="common">Zebra mussel</name>
    <name type="synonym">Mytilus polymorpha</name>
    <dbReference type="NCBI Taxonomy" id="45954"/>
    <lineage>
        <taxon>Eukaryota</taxon>
        <taxon>Metazoa</taxon>
        <taxon>Spiralia</taxon>
        <taxon>Lophotrochozoa</taxon>
        <taxon>Mollusca</taxon>
        <taxon>Bivalvia</taxon>
        <taxon>Autobranchia</taxon>
        <taxon>Heteroconchia</taxon>
        <taxon>Euheterodonta</taxon>
        <taxon>Imparidentia</taxon>
        <taxon>Neoheterodontei</taxon>
        <taxon>Myida</taxon>
        <taxon>Dreissenoidea</taxon>
        <taxon>Dreissenidae</taxon>
        <taxon>Dreissena</taxon>
    </lineage>
</organism>
<dbReference type="EMBL" id="JAIWYP010000011">
    <property type="protein sequence ID" value="KAH3741769.1"/>
    <property type="molecule type" value="Genomic_DNA"/>
</dbReference>
<evidence type="ECO:0000313" key="3">
    <source>
        <dbReference type="Proteomes" id="UP000828390"/>
    </source>
</evidence>
<proteinExistence type="predicted"/>
<accession>A0A9D4DBQ3</accession>
<sequence>MHTAIVRLSGELISCLFTMCARGVNQGDDKIDGERGHLSCLFCNIVHPDVVCRRYVTQWADVILSISNDNISVYNSGRLQFSITAHIYFQRNKKFKQAMAIEIIPNMFWTDPNSRINITLALKALDTFR</sequence>
<dbReference type="AlphaFoldDB" id="A0A9D4DBQ3"/>
<feature type="chain" id="PRO_5039631626" evidence="1">
    <location>
        <begin position="24"/>
        <end position="129"/>
    </location>
</feature>
<reference evidence="2" key="2">
    <citation type="submission" date="2020-11" db="EMBL/GenBank/DDBJ databases">
        <authorList>
            <person name="McCartney M.A."/>
            <person name="Auch B."/>
            <person name="Kono T."/>
            <person name="Mallez S."/>
            <person name="Becker A."/>
            <person name="Gohl D.M."/>
            <person name="Silverstein K.A.T."/>
            <person name="Koren S."/>
            <person name="Bechman K.B."/>
            <person name="Herman A."/>
            <person name="Abrahante J.E."/>
            <person name="Garbe J."/>
        </authorList>
    </citation>
    <scope>NUCLEOTIDE SEQUENCE</scope>
    <source>
        <strain evidence="2">Duluth1</strain>
        <tissue evidence="2">Whole animal</tissue>
    </source>
</reference>
<evidence type="ECO:0000313" key="2">
    <source>
        <dbReference type="EMBL" id="KAH3741769.1"/>
    </source>
</evidence>
<comment type="caution">
    <text evidence="2">The sequence shown here is derived from an EMBL/GenBank/DDBJ whole genome shotgun (WGS) entry which is preliminary data.</text>
</comment>
<evidence type="ECO:0000256" key="1">
    <source>
        <dbReference type="SAM" id="SignalP"/>
    </source>
</evidence>
<reference evidence="2" key="1">
    <citation type="journal article" date="2019" name="bioRxiv">
        <title>The Genome of the Zebra Mussel, Dreissena polymorpha: A Resource for Invasive Species Research.</title>
        <authorList>
            <person name="McCartney M.A."/>
            <person name="Auch B."/>
            <person name="Kono T."/>
            <person name="Mallez S."/>
            <person name="Zhang Y."/>
            <person name="Obille A."/>
            <person name="Becker A."/>
            <person name="Abrahante J.E."/>
            <person name="Garbe J."/>
            <person name="Badalamenti J.P."/>
            <person name="Herman A."/>
            <person name="Mangelson H."/>
            <person name="Liachko I."/>
            <person name="Sullivan S."/>
            <person name="Sone E.D."/>
            <person name="Koren S."/>
            <person name="Silverstein K.A.T."/>
            <person name="Beckman K.B."/>
            <person name="Gohl D.M."/>
        </authorList>
    </citation>
    <scope>NUCLEOTIDE SEQUENCE</scope>
    <source>
        <strain evidence="2">Duluth1</strain>
        <tissue evidence="2">Whole animal</tissue>
    </source>
</reference>
<gene>
    <name evidence="2" type="ORF">DPMN_048496</name>
</gene>
<keyword evidence="1" id="KW-0732">Signal</keyword>
<dbReference type="Proteomes" id="UP000828390">
    <property type="component" value="Unassembled WGS sequence"/>
</dbReference>
<keyword evidence="3" id="KW-1185">Reference proteome</keyword>